<gene>
    <name evidence="7" type="primary">FYV4</name>
    <name evidence="7" type="ORF">HK105_206285</name>
</gene>
<accession>A0ABR4N3T7</accession>
<sequence length="175" mass="19151">MISLLSRTLLLPSAAAAAAAAPVRVVLRSVAGEARSALAAAGSCASLLARCKHTQTPLRSQSIAYAAVPSAERALYVPPPRGSISEPAAFLKAIGRNSESVAAKFKDWDHLFTATSKELETLGIKTQMRKYILGWREWYKRGVEPKAIELPKRQKKYLKRQAEVKRARLQKLGLI</sequence>
<dbReference type="SMART" id="SM01238">
    <property type="entry name" value="IGR"/>
    <property type="match status" value="1"/>
</dbReference>
<evidence type="ECO:0000256" key="1">
    <source>
        <dbReference type="ARBA" id="ARBA00004173"/>
    </source>
</evidence>
<dbReference type="Pfam" id="PF09597">
    <property type="entry name" value="SAM_Ribosomal_mS41"/>
    <property type="match status" value="1"/>
</dbReference>
<protein>
    <recommendedName>
        <fullName evidence="4">Small ribosomal subunit protein mS41</fullName>
    </recommendedName>
</protein>
<evidence type="ECO:0000256" key="3">
    <source>
        <dbReference type="ARBA" id="ARBA00023128"/>
    </source>
</evidence>
<evidence type="ECO:0000256" key="5">
    <source>
        <dbReference type="SAM" id="SignalP"/>
    </source>
</evidence>
<evidence type="ECO:0000256" key="2">
    <source>
        <dbReference type="ARBA" id="ARBA00010492"/>
    </source>
</evidence>
<proteinExistence type="inferred from homology"/>
<dbReference type="InterPro" id="IPR039603">
    <property type="entry name" value="Ribosomal_mS41"/>
</dbReference>
<dbReference type="EMBL" id="JADGIZ020000036">
    <property type="protein sequence ID" value="KAL2914192.1"/>
    <property type="molecule type" value="Genomic_DNA"/>
</dbReference>
<reference evidence="7 8" key="1">
    <citation type="submission" date="2023-09" db="EMBL/GenBank/DDBJ databases">
        <title>Pangenome analysis of Batrachochytrium dendrobatidis and related Chytrids.</title>
        <authorList>
            <person name="Yacoub M.N."/>
            <person name="Stajich J.E."/>
            <person name="James T.Y."/>
        </authorList>
    </citation>
    <scope>NUCLEOTIDE SEQUENCE [LARGE SCALE GENOMIC DNA]</scope>
    <source>
        <strain evidence="7 8">JEL0888</strain>
    </source>
</reference>
<keyword evidence="8" id="KW-1185">Reference proteome</keyword>
<dbReference type="InterPro" id="IPR019083">
    <property type="entry name" value="SAM_Ribosomal_mS41"/>
</dbReference>
<feature type="domain" description="Small ribosomal subunit protein mS41 SAM" evidence="6">
    <location>
        <begin position="87"/>
        <end position="142"/>
    </location>
</feature>
<comment type="caution">
    <text evidence="7">The sequence shown here is derived from an EMBL/GenBank/DDBJ whole genome shotgun (WGS) entry which is preliminary data.</text>
</comment>
<organism evidence="7 8">
    <name type="scientific">Polyrhizophydium stewartii</name>
    <dbReference type="NCBI Taxonomy" id="2732419"/>
    <lineage>
        <taxon>Eukaryota</taxon>
        <taxon>Fungi</taxon>
        <taxon>Fungi incertae sedis</taxon>
        <taxon>Chytridiomycota</taxon>
        <taxon>Chytridiomycota incertae sedis</taxon>
        <taxon>Chytridiomycetes</taxon>
        <taxon>Rhizophydiales</taxon>
        <taxon>Rhizophydiales incertae sedis</taxon>
        <taxon>Polyrhizophydium</taxon>
    </lineage>
</organism>
<comment type="subcellular location">
    <subcellularLocation>
        <location evidence="1">Mitochondrion</location>
    </subcellularLocation>
</comment>
<dbReference type="PANTHER" id="PTHR28235">
    <property type="entry name" value="PROTEIN FYV4, MITOCHONDRIAL"/>
    <property type="match status" value="1"/>
</dbReference>
<evidence type="ECO:0000256" key="4">
    <source>
        <dbReference type="ARBA" id="ARBA00035129"/>
    </source>
</evidence>
<evidence type="ECO:0000259" key="6">
    <source>
        <dbReference type="SMART" id="SM01238"/>
    </source>
</evidence>
<name>A0ABR4N3T7_9FUNG</name>
<evidence type="ECO:0000313" key="8">
    <source>
        <dbReference type="Proteomes" id="UP001527925"/>
    </source>
</evidence>
<keyword evidence="3" id="KW-0496">Mitochondrion</keyword>
<feature type="signal peptide" evidence="5">
    <location>
        <begin position="1"/>
        <end position="20"/>
    </location>
</feature>
<feature type="chain" id="PRO_5046185664" description="Small ribosomal subunit protein mS41" evidence="5">
    <location>
        <begin position="21"/>
        <end position="175"/>
    </location>
</feature>
<keyword evidence="5" id="KW-0732">Signal</keyword>
<evidence type="ECO:0000313" key="7">
    <source>
        <dbReference type="EMBL" id="KAL2914192.1"/>
    </source>
</evidence>
<dbReference type="PANTHER" id="PTHR28235:SF1">
    <property type="entry name" value="SMALL RIBOSOMAL SUBUNIT PROTEIN MS41"/>
    <property type="match status" value="1"/>
</dbReference>
<dbReference type="Proteomes" id="UP001527925">
    <property type="component" value="Unassembled WGS sequence"/>
</dbReference>
<comment type="similarity">
    <text evidence="2">Belongs to the mitochondrion-specific ribosomal protein mS41 family.</text>
</comment>